<dbReference type="InterPro" id="IPR029065">
    <property type="entry name" value="Enolase_C-like"/>
</dbReference>
<dbReference type="AlphaFoldDB" id="A0A366D3W1"/>
<keyword evidence="3" id="KW-0413">Isomerase</keyword>
<dbReference type="OrthoDB" id="9782675at2"/>
<organism evidence="3 4">
    <name type="scientific">Marinomonas aquiplantarum</name>
    <dbReference type="NCBI Taxonomy" id="491951"/>
    <lineage>
        <taxon>Bacteria</taxon>
        <taxon>Pseudomonadati</taxon>
        <taxon>Pseudomonadota</taxon>
        <taxon>Gammaproteobacteria</taxon>
        <taxon>Oceanospirillales</taxon>
        <taxon>Oceanospirillaceae</taxon>
        <taxon>Marinomonas</taxon>
    </lineage>
</organism>
<gene>
    <name evidence="3" type="ORF">DFP76_102157</name>
</gene>
<feature type="domain" description="Mandelate racemase/muconate lactonizing enzyme C-terminal" evidence="2">
    <location>
        <begin position="145"/>
        <end position="241"/>
    </location>
</feature>
<dbReference type="InterPro" id="IPR013342">
    <property type="entry name" value="Mandelate_racemase_C"/>
</dbReference>
<proteinExistence type="predicted"/>
<protein>
    <submittedName>
        <fullName evidence="3">D-galactarolactone cycloisomerase</fullName>
    </submittedName>
</protein>
<sequence length="379" mass="41881">MKITEIVTYHLSHELEQPFESASMLFTSRDHLLIEIHCDNGLVGWGECLGNRIVNDAFIQAMKPHLIGKNALNIEPIWLKLYNIFRDQGQRGATINAISGIDIALWDLAGKYHQCPTHQLLGGAFREQIPVYATGGFRLVGQDRIESLLEEVSGYKQAGFKAVKIKIGFGIGLDIASIKAVRQCLGEDIELMIDANHGYDHIDAARVANAVSDCDLLWFEEPVVPEALSSYHKLRSSQAIPLAGGETWHTRWGINEALKQNTVDILQPDVCGVGGLSEAKKVLTLCDIYGVRCVPHVWGTSVALAAGLHFHAIIPPSPPSYGCTPDSPRFEYDQTHNPFRSSIVTQPFELNDGYLTVPQGHGLGIEIRPEELAKYRPKV</sequence>
<dbReference type="Pfam" id="PF13378">
    <property type="entry name" value="MR_MLE_C"/>
    <property type="match status" value="1"/>
</dbReference>
<dbReference type="InterPro" id="IPR029017">
    <property type="entry name" value="Enolase-like_N"/>
</dbReference>
<evidence type="ECO:0000313" key="4">
    <source>
        <dbReference type="Proteomes" id="UP000252086"/>
    </source>
</evidence>
<dbReference type="GO" id="GO:0016829">
    <property type="term" value="F:lyase activity"/>
    <property type="evidence" value="ECO:0007669"/>
    <property type="project" value="UniProtKB-KW"/>
</dbReference>
<keyword evidence="1" id="KW-0456">Lyase</keyword>
<accession>A0A366D3W1</accession>
<dbReference type="Pfam" id="PF02746">
    <property type="entry name" value="MR_MLE_N"/>
    <property type="match status" value="1"/>
</dbReference>
<dbReference type="SMART" id="SM00922">
    <property type="entry name" value="MR_MLE"/>
    <property type="match status" value="1"/>
</dbReference>
<dbReference type="SFLD" id="SFLDF00553">
    <property type="entry name" value="galactarolactone_cycloisomeras"/>
    <property type="match status" value="1"/>
</dbReference>
<evidence type="ECO:0000313" key="3">
    <source>
        <dbReference type="EMBL" id="RBO84760.1"/>
    </source>
</evidence>
<dbReference type="InterPro" id="IPR013341">
    <property type="entry name" value="Mandelate_racemase_N_dom"/>
</dbReference>
<dbReference type="Gene3D" id="3.20.20.120">
    <property type="entry name" value="Enolase-like C-terminal domain"/>
    <property type="match status" value="1"/>
</dbReference>
<dbReference type="SFLD" id="SFLDS00001">
    <property type="entry name" value="Enolase"/>
    <property type="match status" value="1"/>
</dbReference>
<dbReference type="PANTHER" id="PTHR48080:SF2">
    <property type="entry name" value="D-GALACTONATE DEHYDRATASE"/>
    <property type="match status" value="1"/>
</dbReference>
<dbReference type="Proteomes" id="UP000252086">
    <property type="component" value="Unassembled WGS sequence"/>
</dbReference>
<dbReference type="InterPro" id="IPR036849">
    <property type="entry name" value="Enolase-like_C_sf"/>
</dbReference>
<evidence type="ECO:0000259" key="2">
    <source>
        <dbReference type="SMART" id="SM00922"/>
    </source>
</evidence>
<dbReference type="EMBL" id="QNRF01000002">
    <property type="protein sequence ID" value="RBO84760.1"/>
    <property type="molecule type" value="Genomic_DNA"/>
</dbReference>
<dbReference type="GO" id="GO:0016853">
    <property type="term" value="F:isomerase activity"/>
    <property type="evidence" value="ECO:0007669"/>
    <property type="project" value="UniProtKB-KW"/>
</dbReference>
<dbReference type="InterPro" id="IPR034618">
    <property type="entry name" value="GLI"/>
</dbReference>
<dbReference type="PANTHER" id="PTHR48080">
    <property type="entry name" value="D-GALACTONATE DEHYDRATASE-RELATED"/>
    <property type="match status" value="1"/>
</dbReference>
<name>A0A366D3W1_9GAMM</name>
<dbReference type="InterPro" id="IPR034593">
    <property type="entry name" value="DgoD-like"/>
</dbReference>
<keyword evidence="4" id="KW-1185">Reference proteome</keyword>
<dbReference type="Gene3D" id="3.30.390.10">
    <property type="entry name" value="Enolase-like, N-terminal domain"/>
    <property type="match status" value="1"/>
</dbReference>
<reference evidence="3 4" key="1">
    <citation type="submission" date="2018-06" db="EMBL/GenBank/DDBJ databases">
        <title>Genomic Encyclopedia of Type Strains, Phase III (KMG-III): the genomes of soil and plant-associated and newly described type strains.</title>
        <authorList>
            <person name="Whitman W."/>
        </authorList>
    </citation>
    <scope>NUCLEOTIDE SEQUENCE [LARGE SCALE GENOMIC DNA]</scope>
    <source>
        <strain evidence="3 4">CECT 7732</strain>
    </source>
</reference>
<comment type="caution">
    <text evidence="3">The sequence shown here is derived from an EMBL/GenBank/DDBJ whole genome shotgun (WGS) entry which is preliminary data.</text>
</comment>
<dbReference type="SUPFAM" id="SSF51604">
    <property type="entry name" value="Enolase C-terminal domain-like"/>
    <property type="match status" value="1"/>
</dbReference>
<evidence type="ECO:0000256" key="1">
    <source>
        <dbReference type="ARBA" id="ARBA00023239"/>
    </source>
</evidence>
<dbReference type="SUPFAM" id="SSF54826">
    <property type="entry name" value="Enolase N-terminal domain-like"/>
    <property type="match status" value="1"/>
</dbReference>
<dbReference type="CDD" id="cd03316">
    <property type="entry name" value="MR_like"/>
    <property type="match status" value="1"/>
</dbReference>
<dbReference type="SFLD" id="SFLDG00179">
    <property type="entry name" value="mandelate_racemase"/>
    <property type="match status" value="1"/>
</dbReference>
<dbReference type="RefSeq" id="WP_113873402.1">
    <property type="nucleotide sequence ID" value="NZ_QNRF01000002.1"/>
</dbReference>